<keyword evidence="1" id="KW-1133">Transmembrane helix</keyword>
<dbReference type="EMBL" id="BMAT01011274">
    <property type="protein sequence ID" value="GFR69756.1"/>
    <property type="molecule type" value="Genomic_DNA"/>
</dbReference>
<protein>
    <submittedName>
        <fullName evidence="2">Uncharacterized protein</fullName>
    </submittedName>
</protein>
<accession>A0AAV4FBH0</accession>
<evidence type="ECO:0000313" key="2">
    <source>
        <dbReference type="EMBL" id="GFR69756.1"/>
    </source>
</evidence>
<proteinExistence type="predicted"/>
<gene>
    <name evidence="2" type="ORF">ElyMa_005639900</name>
</gene>
<comment type="caution">
    <text evidence="2">The sequence shown here is derived from an EMBL/GenBank/DDBJ whole genome shotgun (WGS) entry which is preliminary data.</text>
</comment>
<sequence>MDCQTLAVQPGICILDENHCMVVVVVVVIVVIVVVVAAAAAAVVVEVVVVVVVLVVVVVDLVVLPKCTLKFLGIRIDATSPLSFKPCQLQCCSRLNDARRQCWYSMILRKTWLADECSSSQKTGSVTLRCVKCVPGSQAYKVVIGFSKRNKLSTSVRLVSISKEAGEQESEDTLATRIRIAA</sequence>
<reference evidence="2 3" key="1">
    <citation type="journal article" date="2021" name="Elife">
        <title>Chloroplast acquisition without the gene transfer in kleptoplastic sea slugs, Plakobranchus ocellatus.</title>
        <authorList>
            <person name="Maeda T."/>
            <person name="Takahashi S."/>
            <person name="Yoshida T."/>
            <person name="Shimamura S."/>
            <person name="Takaki Y."/>
            <person name="Nagai Y."/>
            <person name="Toyoda A."/>
            <person name="Suzuki Y."/>
            <person name="Arimoto A."/>
            <person name="Ishii H."/>
            <person name="Satoh N."/>
            <person name="Nishiyama T."/>
            <person name="Hasebe M."/>
            <person name="Maruyama T."/>
            <person name="Minagawa J."/>
            <person name="Obokata J."/>
            <person name="Shigenobu S."/>
        </authorList>
    </citation>
    <scope>NUCLEOTIDE SEQUENCE [LARGE SCALE GENOMIC DNA]</scope>
</reference>
<dbReference type="AlphaFoldDB" id="A0AAV4FBH0"/>
<keyword evidence="1" id="KW-0812">Transmembrane</keyword>
<feature type="transmembrane region" description="Helical" evidence="1">
    <location>
        <begin position="47"/>
        <end position="65"/>
    </location>
</feature>
<evidence type="ECO:0000313" key="3">
    <source>
        <dbReference type="Proteomes" id="UP000762676"/>
    </source>
</evidence>
<dbReference type="Proteomes" id="UP000762676">
    <property type="component" value="Unassembled WGS sequence"/>
</dbReference>
<organism evidence="2 3">
    <name type="scientific">Elysia marginata</name>
    <dbReference type="NCBI Taxonomy" id="1093978"/>
    <lineage>
        <taxon>Eukaryota</taxon>
        <taxon>Metazoa</taxon>
        <taxon>Spiralia</taxon>
        <taxon>Lophotrochozoa</taxon>
        <taxon>Mollusca</taxon>
        <taxon>Gastropoda</taxon>
        <taxon>Heterobranchia</taxon>
        <taxon>Euthyneura</taxon>
        <taxon>Panpulmonata</taxon>
        <taxon>Sacoglossa</taxon>
        <taxon>Placobranchoidea</taxon>
        <taxon>Plakobranchidae</taxon>
        <taxon>Elysia</taxon>
    </lineage>
</organism>
<name>A0AAV4FBH0_9GAST</name>
<feature type="transmembrane region" description="Helical" evidence="1">
    <location>
        <begin position="20"/>
        <end position="41"/>
    </location>
</feature>
<keyword evidence="1" id="KW-0472">Membrane</keyword>
<keyword evidence="3" id="KW-1185">Reference proteome</keyword>
<evidence type="ECO:0000256" key="1">
    <source>
        <dbReference type="SAM" id="Phobius"/>
    </source>
</evidence>